<dbReference type="Proteomes" id="UP000522262">
    <property type="component" value="Unassembled WGS sequence"/>
</dbReference>
<protein>
    <submittedName>
        <fullName evidence="1">Uncharacterized protein</fullName>
    </submittedName>
</protein>
<sequence length="370" mass="42923">MDAALKLERLPSEVLIMIMRSSSSPIDLQSIINASPVMFQHYLVHRSHIMAPTIHRVKTSYSALHSGNNLIQSINTLPYRMLGNTHGPVVRHEALYTNWGSHLPLICELCHQREEADQLITEYSMEAWKKFLVSEEQDRLQRDLASKRDPIVDRPLVLSEQETYTFERGFLLYESWRLQMYSDGPNDLEGLGALECLDSRNVPGPHPSCMNPWWAISDDRLYLHSILSFVFGKFRTLVQSVSQQLRKNPSRSPIMSSSEDNQTSAVFLRMTKAQELRYFRSLCLRGYVVLQNLRQMKEEELQNYVLSSYFEFESQEARLYLSAESAEKRCVDLNIACRLYGLFVKDGLLLSCFTEGRYFWDDSRKLKVRA</sequence>
<dbReference type="AlphaFoldDB" id="A0A8H5I8D8"/>
<dbReference type="EMBL" id="JAAOAM010000362">
    <property type="protein sequence ID" value="KAF5532470.1"/>
    <property type="molecule type" value="Genomic_DNA"/>
</dbReference>
<evidence type="ECO:0000313" key="2">
    <source>
        <dbReference type="Proteomes" id="UP000522262"/>
    </source>
</evidence>
<proteinExistence type="predicted"/>
<reference evidence="1 2" key="1">
    <citation type="submission" date="2020-05" db="EMBL/GenBank/DDBJ databases">
        <title>Identification and distribution of gene clusters putatively required for synthesis of sphingolipid metabolism inhibitors in phylogenetically diverse species of the filamentous fungus Fusarium.</title>
        <authorList>
            <person name="Kim H.-S."/>
            <person name="Busman M."/>
            <person name="Brown D.W."/>
            <person name="Divon H."/>
            <person name="Uhlig S."/>
            <person name="Proctor R.H."/>
        </authorList>
    </citation>
    <scope>NUCLEOTIDE SEQUENCE [LARGE SCALE GENOMIC DNA]</scope>
    <source>
        <strain evidence="1 2">NRRL 53147</strain>
    </source>
</reference>
<gene>
    <name evidence="1" type="ORF">FMEXI_12427</name>
</gene>
<accession>A0A8H5I8D8</accession>
<organism evidence="1 2">
    <name type="scientific">Fusarium mexicanum</name>
    <dbReference type="NCBI Taxonomy" id="751941"/>
    <lineage>
        <taxon>Eukaryota</taxon>
        <taxon>Fungi</taxon>
        <taxon>Dikarya</taxon>
        <taxon>Ascomycota</taxon>
        <taxon>Pezizomycotina</taxon>
        <taxon>Sordariomycetes</taxon>
        <taxon>Hypocreomycetidae</taxon>
        <taxon>Hypocreales</taxon>
        <taxon>Nectriaceae</taxon>
        <taxon>Fusarium</taxon>
        <taxon>Fusarium fujikuroi species complex</taxon>
    </lineage>
</organism>
<comment type="caution">
    <text evidence="1">The sequence shown here is derived from an EMBL/GenBank/DDBJ whole genome shotgun (WGS) entry which is preliminary data.</text>
</comment>
<keyword evidence="2" id="KW-1185">Reference proteome</keyword>
<name>A0A8H5I8D8_9HYPO</name>
<evidence type="ECO:0000313" key="1">
    <source>
        <dbReference type="EMBL" id="KAF5532470.1"/>
    </source>
</evidence>